<organism evidence="3">
    <name type="scientific">Arcella intermedia</name>
    <dbReference type="NCBI Taxonomy" id="1963864"/>
    <lineage>
        <taxon>Eukaryota</taxon>
        <taxon>Amoebozoa</taxon>
        <taxon>Tubulinea</taxon>
        <taxon>Elardia</taxon>
        <taxon>Arcellinida</taxon>
        <taxon>Sphaerothecina</taxon>
        <taxon>Arcellidae</taxon>
        <taxon>Arcella</taxon>
    </lineage>
</organism>
<dbReference type="AlphaFoldDB" id="A0A6B2L271"/>
<dbReference type="Pfam" id="PF13432">
    <property type="entry name" value="TPR_16"/>
    <property type="match status" value="1"/>
</dbReference>
<accession>A0A6B2L271</accession>
<dbReference type="InterPro" id="IPR019734">
    <property type="entry name" value="TPR_rpt"/>
</dbReference>
<dbReference type="Pfam" id="PF13181">
    <property type="entry name" value="TPR_8"/>
    <property type="match status" value="1"/>
</dbReference>
<evidence type="ECO:0008006" key="4">
    <source>
        <dbReference type="Google" id="ProtNLM"/>
    </source>
</evidence>
<dbReference type="SMART" id="SM00028">
    <property type="entry name" value="TPR"/>
    <property type="match status" value="7"/>
</dbReference>
<dbReference type="Gene3D" id="1.25.40.10">
    <property type="entry name" value="Tetratricopeptide repeat domain"/>
    <property type="match status" value="1"/>
</dbReference>
<keyword evidence="1 2" id="KW-0802">TPR repeat</keyword>
<feature type="repeat" description="TPR" evidence="2">
    <location>
        <begin position="273"/>
        <end position="306"/>
    </location>
</feature>
<dbReference type="PROSITE" id="PS50005">
    <property type="entry name" value="TPR"/>
    <property type="match status" value="2"/>
</dbReference>
<dbReference type="PANTHER" id="PTHR12558:SF36">
    <property type="entry name" value="ANAPHASE-PROMOTING COMPLEX SUBUNIT 7"/>
    <property type="match status" value="1"/>
</dbReference>
<name>A0A6B2L271_9EUKA</name>
<dbReference type="InterPro" id="IPR011990">
    <property type="entry name" value="TPR-like_helical_dom_sf"/>
</dbReference>
<dbReference type="PANTHER" id="PTHR12558">
    <property type="entry name" value="CELL DIVISION CYCLE 16,23,27"/>
    <property type="match status" value="1"/>
</dbReference>
<proteinExistence type="predicted"/>
<protein>
    <recommendedName>
        <fullName evidence="4">Anaphase-promoting complex subunit 7</fullName>
    </recommendedName>
</protein>
<sequence length="507" mass="57238">MEAEQLAALYDLGLYQSIEILAPLSVNQAEVMSVNVLMQFAKSLFQIGEYRRALKYFNIAAEKEKSEPKLNEIKQCSADCLMKLKEDKFALKILREIHENSGPSALSTKSKLVLAKLVAQTDGKRKAVPFYVEVLRDCPYAIESVFAAIDGGISPLELENLLKGKLGEMKWVNLLLRAYYSYSKNEYQKAIEKFNELAQSLPQNLQVLKYLALCHYSAGNYTAAVDYFQKIRQIDTTFVDSMDVFGFILKSFGKITELNILSHDLLQASPYRAETWTTIAIYYDAKGKKDVALNHLEKAKDADPFHYMTYYHQGLCYCYLKQVEQAIRSLNTSKNIHKSLPTYKALTMIHLSISSIEQAKTVARDAQKIFPNNPSANCLPALVMAHSNESSDRNKAVELFQEILKQDPDCLDAVTGLALTYKLTERYNEATQLLKASIDKFSRDSLYTALGDVLFTMEKYDEALINYENALKLNQSSEAAQSGILNIQKIMQGGTEPTEDTDFEDNA</sequence>
<evidence type="ECO:0000256" key="2">
    <source>
        <dbReference type="PROSITE-ProRule" id="PRU00339"/>
    </source>
</evidence>
<feature type="repeat" description="TPR" evidence="2">
    <location>
        <begin position="444"/>
        <end position="477"/>
    </location>
</feature>
<dbReference type="SUPFAM" id="SSF48452">
    <property type="entry name" value="TPR-like"/>
    <property type="match status" value="2"/>
</dbReference>
<reference evidence="3" key="1">
    <citation type="journal article" date="2020" name="J. Eukaryot. Microbiol.">
        <title>De novo Sequencing, Assembly and Annotation of the Transcriptome for the Free-Living Testate Amoeba Arcella intermedia.</title>
        <authorList>
            <person name="Ribeiro G.M."/>
            <person name="Porfirio-Sousa A.L."/>
            <person name="Maurer-Alcala X.X."/>
            <person name="Katz L.A."/>
            <person name="Lahr D.J.G."/>
        </authorList>
    </citation>
    <scope>NUCLEOTIDE SEQUENCE</scope>
</reference>
<dbReference type="EMBL" id="GIBP01002036">
    <property type="protein sequence ID" value="NDV31005.1"/>
    <property type="molecule type" value="Transcribed_RNA"/>
</dbReference>
<evidence type="ECO:0000256" key="1">
    <source>
        <dbReference type="ARBA" id="ARBA00022803"/>
    </source>
</evidence>
<evidence type="ECO:0000313" key="3">
    <source>
        <dbReference type="EMBL" id="NDV31005.1"/>
    </source>
</evidence>
<dbReference type="Pfam" id="PF14559">
    <property type="entry name" value="TPR_19"/>
    <property type="match status" value="1"/>
</dbReference>